<protein>
    <submittedName>
        <fullName evidence="1">Uncharacterized protein</fullName>
    </submittedName>
</protein>
<comment type="caution">
    <text evidence="1">The sequence shown here is derived from an EMBL/GenBank/DDBJ whole genome shotgun (WGS) entry which is preliminary data.</text>
</comment>
<sequence length="65" mass="7165">MKKRKEQEISRKITLNRIAIVTLSKAESNHIVGRHLLNPQVGPSSRPACDPVSNTTLVTNGCEVQ</sequence>
<reference evidence="1 2" key="1">
    <citation type="submission" date="2022-10" db="EMBL/GenBank/DDBJ databases">
        <title>Chitinophaga nivalis PC15 sp. nov., isolated from Pyeongchang county, South Korea.</title>
        <authorList>
            <person name="Trinh H.N."/>
        </authorList>
    </citation>
    <scope>NUCLEOTIDE SEQUENCE [LARGE SCALE GENOMIC DNA]</scope>
    <source>
        <strain evidence="1 2">PC14</strain>
    </source>
</reference>
<name>A0ABT3IGU7_9BACT</name>
<dbReference type="RefSeq" id="WP_264728239.1">
    <property type="nucleotide sequence ID" value="NZ_JAPDNR010000001.1"/>
</dbReference>
<evidence type="ECO:0000313" key="2">
    <source>
        <dbReference type="Proteomes" id="UP001207742"/>
    </source>
</evidence>
<gene>
    <name evidence="1" type="ORF">OL497_04710</name>
</gene>
<dbReference type="EMBL" id="JAPDNS010000001">
    <property type="protein sequence ID" value="MCW3483180.1"/>
    <property type="molecule type" value="Genomic_DNA"/>
</dbReference>
<proteinExistence type="predicted"/>
<keyword evidence="2" id="KW-1185">Reference proteome</keyword>
<dbReference type="Proteomes" id="UP001207742">
    <property type="component" value="Unassembled WGS sequence"/>
</dbReference>
<accession>A0ABT3IGU7</accession>
<evidence type="ECO:0000313" key="1">
    <source>
        <dbReference type="EMBL" id="MCW3483180.1"/>
    </source>
</evidence>
<organism evidence="1 2">
    <name type="scientific">Chitinophaga nivalis</name>
    <dbReference type="NCBI Taxonomy" id="2991709"/>
    <lineage>
        <taxon>Bacteria</taxon>
        <taxon>Pseudomonadati</taxon>
        <taxon>Bacteroidota</taxon>
        <taxon>Chitinophagia</taxon>
        <taxon>Chitinophagales</taxon>
        <taxon>Chitinophagaceae</taxon>
        <taxon>Chitinophaga</taxon>
    </lineage>
</organism>